<evidence type="ECO:0000259" key="2">
    <source>
        <dbReference type="Pfam" id="PF01939"/>
    </source>
</evidence>
<dbReference type="InterPro" id="IPR048301">
    <property type="entry name" value="NucS_C"/>
</dbReference>
<dbReference type="GO" id="GO:0004519">
    <property type="term" value="F:endonuclease activity"/>
    <property type="evidence" value="ECO:0007669"/>
    <property type="project" value="InterPro"/>
</dbReference>
<organism evidence="3">
    <name type="scientific">anaerobic digester metagenome</name>
    <dbReference type="NCBI Taxonomy" id="1263854"/>
    <lineage>
        <taxon>unclassified sequences</taxon>
        <taxon>metagenomes</taxon>
        <taxon>ecological metagenomes</taxon>
    </lineage>
</organism>
<dbReference type="PANTHER" id="PTHR38814:SF1">
    <property type="entry name" value="ENDONUCLEASE NUCS"/>
    <property type="match status" value="1"/>
</dbReference>
<proteinExistence type="predicted"/>
<gene>
    <name evidence="3" type="ORF">SCFA_2550010</name>
</gene>
<dbReference type="PANTHER" id="PTHR38814">
    <property type="entry name" value="ENDONUCLEASE NUCS"/>
    <property type="match status" value="1"/>
</dbReference>
<dbReference type="AlphaFoldDB" id="A0A485M0L0"/>
<dbReference type="GO" id="GO:0003677">
    <property type="term" value="F:DNA binding"/>
    <property type="evidence" value="ECO:0007669"/>
    <property type="project" value="UniProtKB-KW"/>
</dbReference>
<reference evidence="3" key="1">
    <citation type="submission" date="2019-03" db="EMBL/GenBank/DDBJ databases">
        <authorList>
            <person name="Hao L."/>
        </authorList>
    </citation>
    <scope>NUCLEOTIDE SEQUENCE</scope>
</reference>
<evidence type="ECO:0000313" key="3">
    <source>
        <dbReference type="EMBL" id="VFU14557.1"/>
    </source>
</evidence>
<dbReference type="InterPro" id="IPR011856">
    <property type="entry name" value="tRNA_endonuc-like_dom_sf"/>
</dbReference>
<dbReference type="CDD" id="cd22341">
    <property type="entry name" value="NucS-like"/>
    <property type="match status" value="1"/>
</dbReference>
<keyword evidence="1" id="KW-0238">DNA-binding</keyword>
<feature type="domain" description="Endonuclease NucS C-terminal" evidence="2">
    <location>
        <begin position="54"/>
        <end position="124"/>
    </location>
</feature>
<sequence>MFFLWLNMPFFLQILGLEERNMSMIKVKLWLLDKNEKNQLHPVQLEEVGETETEKQLENILVNNPELLMPGLKLIGRQTPTDRGLLDLLGVDEDGNLIVFELKRGTLARDAIAQVIDYASYLNDLDRETLSQHISDRSGQGGIEKIDFKNWYQEQYSGNLESSDNPAKMVLVGLGADDTTRRMVSYLSKTGVDISLITFYAFKKGEEAILEWASENNLPL</sequence>
<dbReference type="EMBL" id="CAADRN010000174">
    <property type="protein sequence ID" value="VFU14557.1"/>
    <property type="molecule type" value="Genomic_DNA"/>
</dbReference>
<protein>
    <recommendedName>
        <fullName evidence="2">Endonuclease NucS C-terminal domain-containing protein</fullName>
    </recommendedName>
</protein>
<accession>A0A485M0L0</accession>
<dbReference type="Pfam" id="PF01939">
    <property type="entry name" value="NucS_C"/>
    <property type="match status" value="1"/>
</dbReference>
<name>A0A485M0L0_9ZZZZ</name>
<dbReference type="InterPro" id="IPR002793">
    <property type="entry name" value="Endonuclease_NucS"/>
</dbReference>
<dbReference type="Gene3D" id="3.40.1350.10">
    <property type="match status" value="1"/>
</dbReference>
<evidence type="ECO:0000256" key="1">
    <source>
        <dbReference type="ARBA" id="ARBA00023125"/>
    </source>
</evidence>